<gene>
    <name evidence="2" type="ORF">TTHERM_00657330</name>
</gene>
<proteinExistence type="predicted"/>
<feature type="compositionally biased region" description="Low complexity" evidence="1">
    <location>
        <begin position="1"/>
        <end position="12"/>
    </location>
</feature>
<evidence type="ECO:0000313" key="2">
    <source>
        <dbReference type="EMBL" id="EAS03788.2"/>
    </source>
</evidence>
<dbReference type="GeneID" id="7827668"/>
<name>I7MM16_TETTS</name>
<dbReference type="Proteomes" id="UP000009168">
    <property type="component" value="Unassembled WGS sequence"/>
</dbReference>
<protein>
    <submittedName>
        <fullName evidence="2">Uncharacterized protein</fullName>
    </submittedName>
</protein>
<evidence type="ECO:0000313" key="3">
    <source>
        <dbReference type="Proteomes" id="UP000009168"/>
    </source>
</evidence>
<dbReference type="KEGG" id="tet:TTHERM_00657330"/>
<dbReference type="EMBL" id="GG662471">
    <property type="protein sequence ID" value="EAS03788.2"/>
    <property type="molecule type" value="Genomic_DNA"/>
</dbReference>
<organism evidence="2 3">
    <name type="scientific">Tetrahymena thermophila (strain SB210)</name>
    <dbReference type="NCBI Taxonomy" id="312017"/>
    <lineage>
        <taxon>Eukaryota</taxon>
        <taxon>Sar</taxon>
        <taxon>Alveolata</taxon>
        <taxon>Ciliophora</taxon>
        <taxon>Intramacronucleata</taxon>
        <taxon>Oligohymenophorea</taxon>
        <taxon>Hymenostomatida</taxon>
        <taxon>Tetrahymenina</taxon>
        <taxon>Tetrahymenidae</taxon>
        <taxon>Tetrahymena</taxon>
    </lineage>
</organism>
<dbReference type="OrthoDB" id="326036at2759"/>
<feature type="region of interest" description="Disordered" evidence="1">
    <location>
        <begin position="1"/>
        <end position="20"/>
    </location>
</feature>
<dbReference type="InParanoid" id="I7MM16"/>
<accession>I7MM16</accession>
<keyword evidence="3" id="KW-1185">Reference proteome</keyword>
<reference evidence="3" key="1">
    <citation type="journal article" date="2006" name="PLoS Biol.">
        <title>Macronuclear genome sequence of the ciliate Tetrahymena thermophila, a model eukaryote.</title>
        <authorList>
            <person name="Eisen J.A."/>
            <person name="Coyne R.S."/>
            <person name="Wu M."/>
            <person name="Wu D."/>
            <person name="Thiagarajan M."/>
            <person name="Wortman J.R."/>
            <person name="Badger J.H."/>
            <person name="Ren Q."/>
            <person name="Amedeo P."/>
            <person name="Jones K.M."/>
            <person name="Tallon L.J."/>
            <person name="Delcher A.L."/>
            <person name="Salzberg S.L."/>
            <person name="Silva J.C."/>
            <person name="Haas B.J."/>
            <person name="Majoros W.H."/>
            <person name="Farzad M."/>
            <person name="Carlton J.M."/>
            <person name="Smith R.K. Jr."/>
            <person name="Garg J."/>
            <person name="Pearlman R.E."/>
            <person name="Karrer K.M."/>
            <person name="Sun L."/>
            <person name="Manning G."/>
            <person name="Elde N.C."/>
            <person name="Turkewitz A.P."/>
            <person name="Asai D.J."/>
            <person name="Wilkes D.E."/>
            <person name="Wang Y."/>
            <person name="Cai H."/>
            <person name="Collins K."/>
            <person name="Stewart B.A."/>
            <person name="Lee S.R."/>
            <person name="Wilamowska K."/>
            <person name="Weinberg Z."/>
            <person name="Ruzzo W.L."/>
            <person name="Wloga D."/>
            <person name="Gaertig J."/>
            <person name="Frankel J."/>
            <person name="Tsao C.-C."/>
            <person name="Gorovsky M.A."/>
            <person name="Keeling P.J."/>
            <person name="Waller R.F."/>
            <person name="Patron N.J."/>
            <person name="Cherry J.M."/>
            <person name="Stover N.A."/>
            <person name="Krieger C.J."/>
            <person name="del Toro C."/>
            <person name="Ryder H.F."/>
            <person name="Williamson S.C."/>
            <person name="Barbeau R.A."/>
            <person name="Hamilton E.P."/>
            <person name="Orias E."/>
        </authorList>
    </citation>
    <scope>NUCLEOTIDE SEQUENCE [LARGE SCALE GENOMIC DNA]</scope>
    <source>
        <strain evidence="3">SB210</strain>
    </source>
</reference>
<evidence type="ECO:0000256" key="1">
    <source>
        <dbReference type="SAM" id="MobiDB-lite"/>
    </source>
</evidence>
<dbReference type="RefSeq" id="XP_001024033.2">
    <property type="nucleotide sequence ID" value="XM_001024033.2"/>
</dbReference>
<dbReference type="AlphaFoldDB" id="I7MM16"/>
<sequence>MEQTSTTSSTPTMQPDQFASNTKLQMPYFMNTELISQMRNTSSQQNLPTVSNFASNSRTQNQLISSSSLNNQNGSSTSIANCTSLPVQSQNSINLQLNTQVSQNPTNQNMLVNNLASPNTLANSNSNNNGTNSPTKNLLVNMNNGTNQQTPLQFLNNNNFLQFQIQQLQNQQQLNAALNQQNNLIGLPIQNVQQNQNPQQQFMLLNMMENIQQQQQLQQMEQFNNLSNLHLMAAQLQSLPSIKIPSCQKHQHKAEPGLKFLCTSPNCSYQWQLLCQNCLIEHTGHEIIDARVFLNQVKGKVTENIAATSNQFNTIENLFNQNIQSLEGMQEHINNLLDTLKSLQRAYFMMKLTSNNDTTYLINVLKEIEEPSSCLNEKQLNERISSISKISQNIRQVKMESFSQLISINNMSAKVVNDAKQQIINTQGLAANLQETFSHRMIGSEMKELEKKHQEEKTLEHFSKLFHLIKGHAKKRDVINFLTWEPQTKELKYSKDIKDKHGEHFYVSFSLKLKNIENMENKDIDENFINKIVKVVEEKAPEIQNKKNVERKKIDPNGKKRKYCRFNPRIEIDVSLNCSAYKNIKIE</sequence>